<dbReference type="Pfam" id="PF06123">
    <property type="entry name" value="CreD"/>
    <property type="match status" value="1"/>
</dbReference>
<feature type="transmembrane region" description="Helical" evidence="1">
    <location>
        <begin position="354"/>
        <end position="372"/>
    </location>
</feature>
<protein>
    <submittedName>
        <fullName evidence="2">Inner membrane protein</fullName>
    </submittedName>
</protein>
<dbReference type="GO" id="GO:0005886">
    <property type="term" value="C:plasma membrane"/>
    <property type="evidence" value="ECO:0007669"/>
    <property type="project" value="TreeGrafter"/>
</dbReference>
<keyword evidence="3" id="KW-1185">Reference proteome</keyword>
<name>A0A1R3TBT1_9BACT</name>
<keyword evidence="1" id="KW-0472">Membrane</keyword>
<keyword evidence="1" id="KW-0812">Transmembrane</keyword>
<dbReference type="InterPro" id="IPR010364">
    <property type="entry name" value="Uncharacterised_IM_CreD"/>
</dbReference>
<evidence type="ECO:0000313" key="2">
    <source>
        <dbReference type="EMBL" id="SCD22067.1"/>
    </source>
</evidence>
<feature type="transmembrane region" description="Helical" evidence="1">
    <location>
        <begin position="458"/>
        <end position="477"/>
    </location>
</feature>
<dbReference type="EMBL" id="LT605205">
    <property type="protein sequence ID" value="SCD22067.1"/>
    <property type="molecule type" value="Genomic_DNA"/>
</dbReference>
<reference evidence="2 3" key="1">
    <citation type="submission" date="2016-08" db="EMBL/GenBank/DDBJ databases">
        <authorList>
            <person name="Seilhamer J.J."/>
        </authorList>
    </citation>
    <scope>NUCLEOTIDE SEQUENCE [LARGE SCALE GENOMIC DNA]</scope>
    <source>
        <strain evidence="2">M3/6</strain>
    </source>
</reference>
<dbReference type="STRING" id="1642647.PSM36_3282"/>
<feature type="transmembrane region" description="Helical" evidence="1">
    <location>
        <begin position="434"/>
        <end position="452"/>
    </location>
</feature>
<dbReference type="NCBIfam" id="NF008712">
    <property type="entry name" value="PRK11715.1-1"/>
    <property type="match status" value="1"/>
</dbReference>
<dbReference type="KEGG" id="psac:PSM36_3282"/>
<dbReference type="PIRSF" id="PIRSF004548">
    <property type="entry name" value="CreD"/>
    <property type="match status" value="1"/>
</dbReference>
<feature type="transmembrane region" description="Helical" evidence="1">
    <location>
        <begin position="379"/>
        <end position="396"/>
    </location>
</feature>
<accession>A0A1R3TBT1</accession>
<evidence type="ECO:0000256" key="1">
    <source>
        <dbReference type="SAM" id="Phobius"/>
    </source>
</evidence>
<dbReference type="Proteomes" id="UP000187464">
    <property type="component" value="Chromosome I"/>
</dbReference>
<feature type="transmembrane region" description="Helical" evidence="1">
    <location>
        <begin position="31"/>
        <end position="55"/>
    </location>
</feature>
<dbReference type="PANTHER" id="PTHR30092">
    <property type="entry name" value="INNER MEMBRANE PROTEIN CRED"/>
    <property type="match status" value="1"/>
</dbReference>
<proteinExistence type="predicted"/>
<feature type="transmembrane region" description="Helical" evidence="1">
    <location>
        <begin position="402"/>
        <end position="422"/>
    </location>
</feature>
<sequence length="482" mass="53124">METMDSSNPMTPLPSEGNGNKRSFIERYSASIKLVIIGFLTLLLLIPLGMIRGLINERKLTKSSAVQDITSKWSGEQIVAGPCIAIPYTQERIVNDKREIVNRDILLFPETLDIQANAAVEKRKRGIYDASVYKSEITLEGTFDMSEIEKAGIKEEDIKFDKARVIMGITDLRGIREVVSLQLNGETFLMEPGIPVENLFTGPNPDMNIYIPDTEKSVAAPNVFSGIFAAGLNARTDSSVITAMRDGNTSFSVTLYLNGSMGLYVVPVGKVTTATFQSDWATPSFGGDFLPVNHDITDEGFSAAWKVLDLNRSYGQAVGGDDSAAINLMASSLFGVKFIQSVDQYHQNLRSVKYGVLIILLTFVVVLFIELIKKNPVNPFHYLLVGLALVLFYALLLSMSEIWGFNLAYAVAALMTIVMITLHMAAILGNRKQGVLVGSLLAFLYVFVFLLIRMESYSLLVGSLGLFAILAVIMYYARKIRI</sequence>
<gene>
    <name evidence="2" type="ORF">PSM36_3282</name>
</gene>
<evidence type="ECO:0000313" key="3">
    <source>
        <dbReference type="Proteomes" id="UP000187464"/>
    </source>
</evidence>
<organism evidence="2 3">
    <name type="scientific">Proteiniphilum saccharofermentans</name>
    <dbReference type="NCBI Taxonomy" id="1642647"/>
    <lineage>
        <taxon>Bacteria</taxon>
        <taxon>Pseudomonadati</taxon>
        <taxon>Bacteroidota</taxon>
        <taxon>Bacteroidia</taxon>
        <taxon>Bacteroidales</taxon>
        <taxon>Dysgonomonadaceae</taxon>
        <taxon>Proteiniphilum</taxon>
    </lineage>
</organism>
<dbReference type="AlphaFoldDB" id="A0A1R3TBT1"/>
<keyword evidence="1" id="KW-1133">Transmembrane helix</keyword>
<dbReference type="PANTHER" id="PTHR30092:SF0">
    <property type="entry name" value="INNER MEMBRANE PROTEIN CRED"/>
    <property type="match status" value="1"/>
</dbReference>